<organism evidence="5 6">
    <name type="scientific">Solanum tuberosum</name>
    <name type="common">Potato</name>
    <dbReference type="NCBI Taxonomy" id="4113"/>
    <lineage>
        <taxon>Eukaryota</taxon>
        <taxon>Viridiplantae</taxon>
        <taxon>Streptophyta</taxon>
        <taxon>Embryophyta</taxon>
        <taxon>Tracheophyta</taxon>
        <taxon>Spermatophyta</taxon>
        <taxon>Magnoliopsida</taxon>
        <taxon>eudicotyledons</taxon>
        <taxon>Gunneridae</taxon>
        <taxon>Pentapetalae</taxon>
        <taxon>asterids</taxon>
        <taxon>lamiids</taxon>
        <taxon>Solanales</taxon>
        <taxon>Solanaceae</taxon>
        <taxon>Solanoideae</taxon>
        <taxon>Solaneae</taxon>
        <taxon>Solanum</taxon>
    </lineage>
</organism>
<feature type="domain" description="Serine hydroxymethyltransferase-like" evidence="4">
    <location>
        <begin position="325"/>
        <end position="440"/>
    </location>
</feature>
<evidence type="ECO:0000259" key="4">
    <source>
        <dbReference type="Pfam" id="PF00464"/>
    </source>
</evidence>
<comment type="catalytic activity">
    <reaction evidence="1">
        <text>(6R)-5,10-methylene-5,6,7,8-tetrahydrofolate + glycine + H2O = (6S)-5,6,7,8-tetrahydrofolate + L-serine</text>
        <dbReference type="Rhea" id="RHEA:15481"/>
        <dbReference type="ChEBI" id="CHEBI:15377"/>
        <dbReference type="ChEBI" id="CHEBI:15636"/>
        <dbReference type="ChEBI" id="CHEBI:33384"/>
        <dbReference type="ChEBI" id="CHEBI:57305"/>
        <dbReference type="ChEBI" id="CHEBI:57453"/>
        <dbReference type="EC" id="2.1.2.1"/>
    </reaction>
</comment>
<comment type="caution">
    <text evidence="5">The sequence shown here is derived from an EMBL/GenBank/DDBJ whole genome shotgun (WGS) entry which is preliminary data.</text>
</comment>
<dbReference type="SUPFAM" id="SSF53383">
    <property type="entry name" value="PLP-dependent transferases"/>
    <property type="match status" value="1"/>
</dbReference>
<dbReference type="Gene3D" id="3.40.640.10">
    <property type="entry name" value="Type I PLP-dependent aspartate aminotransferase-like (Major domain)"/>
    <property type="match status" value="1"/>
</dbReference>
<dbReference type="InterPro" id="IPR049943">
    <property type="entry name" value="Ser_HO-MeTrfase-like"/>
</dbReference>
<keyword evidence="3" id="KW-0663">Pyridoxal phosphate</keyword>
<reference evidence="5 6" key="1">
    <citation type="journal article" date="2021" name="bioRxiv">
        <title>Chromosome-scale and haplotype-resolved genome assembly of a tetraploid potato cultivar.</title>
        <authorList>
            <person name="Sun H."/>
            <person name="Jiao W.-B."/>
            <person name="Krause K."/>
            <person name="Campoy J.A."/>
            <person name="Goel M."/>
            <person name="Folz-Donahue K."/>
            <person name="Kukat C."/>
            <person name="Huettel B."/>
            <person name="Schneeberger K."/>
        </authorList>
    </citation>
    <scope>NUCLEOTIDE SEQUENCE [LARGE SCALE GENOMIC DNA]</scope>
    <source>
        <strain evidence="5">SolTubOtavaFocal</strain>
        <tissue evidence="5">Leaves</tissue>
    </source>
</reference>
<sequence>MCLNPLRYDPSVNLLIVTFGGRLQVHRLHPTTSVFTLFFMMDTFQLFGSVLYILPTVEPAKSLIEIEPTFSIWNSGFSFAFMIVKGSSDKVEISEFILSPKFWYKILERLVGNQLRAARRQNKWMALSSPTYFVCNIFTKALYSVSPNNDSGSNITLQPYSYSSLGLVISLTFANHPFDPGIHDIPLSYGANESMFPNGSSVPYLLVVTLWGEQVYCLGQNHVGTDASEHFNSSLEFLLAFNHVSLVQHIWKKQWKALFGYIDPDYAYIFKLQKARQWKGLEHNPTENLISLFTIPYRGGHLDRRYYGGHEYIGNVESPYQSRHLEHDYPTGTKRFFWCRNVFQEQVMQIDCKQLEKCAIFFRPKLIVTGASTYSRRYDYARLRKVCNKQEVFLLEDTTHLSGLVASWVMYSPFEYANVVKGATQFMGARVYTTIVFVKSLFALEGVGNEEITFCVVSRLMVVARTVQEHILFFVNITKFLLATIGGECYIVLDSNLEDKVLIEDGSIVMNQRRPKVNNYTDATQLVIGPKRSNKIGRPSPRLIWDPGPINN</sequence>
<dbReference type="InterPro" id="IPR015421">
    <property type="entry name" value="PyrdxlP-dep_Trfase_major"/>
</dbReference>
<evidence type="ECO:0000256" key="2">
    <source>
        <dbReference type="ARBA" id="ARBA00001933"/>
    </source>
</evidence>
<keyword evidence="6" id="KW-1185">Reference proteome</keyword>
<dbReference type="EMBL" id="JAIVGD010000003">
    <property type="protein sequence ID" value="KAH0775857.1"/>
    <property type="molecule type" value="Genomic_DNA"/>
</dbReference>
<dbReference type="PANTHER" id="PTHR11680:SF28">
    <property type="entry name" value="SERINE HYDROXYMETHYLTRANSFERASE, MITOCHONDRIAL"/>
    <property type="match status" value="1"/>
</dbReference>
<dbReference type="InterPro" id="IPR015424">
    <property type="entry name" value="PyrdxlP-dep_Trfase"/>
</dbReference>
<name>A0ABQ7W549_SOLTU</name>
<dbReference type="InterPro" id="IPR039429">
    <property type="entry name" value="SHMT-like_dom"/>
</dbReference>
<proteinExistence type="predicted"/>
<gene>
    <name evidence="5" type="ORF">KY290_007268</name>
</gene>
<dbReference type="Proteomes" id="UP000826656">
    <property type="component" value="Unassembled WGS sequence"/>
</dbReference>
<evidence type="ECO:0000256" key="3">
    <source>
        <dbReference type="ARBA" id="ARBA00022898"/>
    </source>
</evidence>
<dbReference type="Pfam" id="PF00464">
    <property type="entry name" value="SHMT"/>
    <property type="match status" value="1"/>
</dbReference>
<protein>
    <recommendedName>
        <fullName evidence="4">Serine hydroxymethyltransferase-like domain-containing protein</fullName>
    </recommendedName>
</protein>
<evidence type="ECO:0000313" key="6">
    <source>
        <dbReference type="Proteomes" id="UP000826656"/>
    </source>
</evidence>
<comment type="cofactor">
    <cofactor evidence="2">
        <name>pyridoxal 5'-phosphate</name>
        <dbReference type="ChEBI" id="CHEBI:597326"/>
    </cofactor>
</comment>
<accession>A0ABQ7W549</accession>
<evidence type="ECO:0000313" key="5">
    <source>
        <dbReference type="EMBL" id="KAH0775857.1"/>
    </source>
</evidence>
<dbReference type="PANTHER" id="PTHR11680">
    <property type="entry name" value="SERINE HYDROXYMETHYLTRANSFERASE"/>
    <property type="match status" value="1"/>
</dbReference>
<evidence type="ECO:0000256" key="1">
    <source>
        <dbReference type="ARBA" id="ARBA00001528"/>
    </source>
</evidence>